<keyword evidence="1" id="KW-0695">RNA-directed DNA polymerase</keyword>
<organism evidence="1 2">
    <name type="scientific">Phytophthora megakarya</name>
    <dbReference type="NCBI Taxonomy" id="4795"/>
    <lineage>
        <taxon>Eukaryota</taxon>
        <taxon>Sar</taxon>
        <taxon>Stramenopiles</taxon>
        <taxon>Oomycota</taxon>
        <taxon>Peronosporomycetes</taxon>
        <taxon>Peronosporales</taxon>
        <taxon>Peronosporaceae</taxon>
        <taxon>Phytophthora</taxon>
    </lineage>
</organism>
<name>A0A225VTS6_9STRA</name>
<evidence type="ECO:0000313" key="2">
    <source>
        <dbReference type="Proteomes" id="UP000198211"/>
    </source>
</evidence>
<dbReference type="PANTHER" id="PTHR33064">
    <property type="entry name" value="POL PROTEIN"/>
    <property type="match status" value="1"/>
</dbReference>
<dbReference type="GO" id="GO:0003964">
    <property type="term" value="F:RNA-directed DNA polymerase activity"/>
    <property type="evidence" value="ECO:0007669"/>
    <property type="project" value="UniProtKB-KW"/>
</dbReference>
<dbReference type="InterPro" id="IPR043128">
    <property type="entry name" value="Rev_trsase/Diguanyl_cyclase"/>
</dbReference>
<dbReference type="InterPro" id="IPR043502">
    <property type="entry name" value="DNA/RNA_pol_sf"/>
</dbReference>
<sequence length="91" mass="10408">MAEMIKGLLAEEMINHSRSPWASLIFVIITKNGVDIRICINYRLVNSLTLLMVYPVPQINDLLKELNYTLWYCSLDMASGFWVVKMTDPAA</sequence>
<dbReference type="Proteomes" id="UP000198211">
    <property type="component" value="Unassembled WGS sequence"/>
</dbReference>
<gene>
    <name evidence="1" type="ORF">PHMEG_00019144</name>
</gene>
<keyword evidence="1" id="KW-0548">Nucleotidyltransferase</keyword>
<dbReference type="InterPro" id="IPR051320">
    <property type="entry name" value="Viral_Replic_Matur_Polypro"/>
</dbReference>
<dbReference type="OrthoDB" id="116622at2759"/>
<dbReference type="AlphaFoldDB" id="A0A225VTS6"/>
<protein>
    <submittedName>
        <fullName evidence="1">Reverse transcriptase</fullName>
    </submittedName>
</protein>
<dbReference type="EMBL" id="NBNE01003191">
    <property type="protein sequence ID" value="OWZ08328.1"/>
    <property type="molecule type" value="Genomic_DNA"/>
</dbReference>
<keyword evidence="2" id="KW-1185">Reference proteome</keyword>
<evidence type="ECO:0000313" key="1">
    <source>
        <dbReference type="EMBL" id="OWZ08328.1"/>
    </source>
</evidence>
<dbReference type="SUPFAM" id="SSF56672">
    <property type="entry name" value="DNA/RNA polymerases"/>
    <property type="match status" value="1"/>
</dbReference>
<proteinExistence type="predicted"/>
<keyword evidence="1" id="KW-0808">Transferase</keyword>
<comment type="caution">
    <text evidence="1">The sequence shown here is derived from an EMBL/GenBank/DDBJ whole genome shotgun (WGS) entry which is preliminary data.</text>
</comment>
<dbReference type="Gene3D" id="3.30.70.270">
    <property type="match status" value="1"/>
</dbReference>
<accession>A0A225VTS6</accession>
<dbReference type="PANTHER" id="PTHR33064:SF37">
    <property type="entry name" value="RIBONUCLEASE H"/>
    <property type="match status" value="1"/>
</dbReference>
<dbReference type="Gene3D" id="3.10.10.10">
    <property type="entry name" value="HIV Type 1 Reverse Transcriptase, subunit A, domain 1"/>
    <property type="match status" value="1"/>
</dbReference>
<reference evidence="2" key="1">
    <citation type="submission" date="2017-03" db="EMBL/GenBank/DDBJ databases">
        <title>Phytopthora megakarya and P. palmivora, two closely related causual agents of cacao black pod achieved similar genome size and gene model numbers by different mechanisms.</title>
        <authorList>
            <person name="Ali S."/>
            <person name="Shao J."/>
            <person name="Larry D.J."/>
            <person name="Kronmiller B."/>
            <person name="Shen D."/>
            <person name="Strem M.D."/>
            <person name="Melnick R.L."/>
            <person name="Guiltinan M.J."/>
            <person name="Tyler B.M."/>
            <person name="Meinhardt L.W."/>
            <person name="Bailey B.A."/>
        </authorList>
    </citation>
    <scope>NUCLEOTIDE SEQUENCE [LARGE SCALE GENOMIC DNA]</scope>
    <source>
        <strain evidence="2">zdho120</strain>
    </source>
</reference>